<dbReference type="PROSITE" id="PS00606">
    <property type="entry name" value="KS3_1"/>
    <property type="match status" value="1"/>
</dbReference>
<reference evidence="5 6" key="1">
    <citation type="submission" date="2023-03" db="EMBL/GenBank/DDBJ databases">
        <title>Draft assemblies of triclosan tolerant bacteria isolated from returned activated sludge.</title>
        <authorList>
            <person name="Van Hamelsveld S."/>
        </authorList>
    </citation>
    <scope>NUCLEOTIDE SEQUENCE [LARGE SCALE GENOMIC DNA]</scope>
    <source>
        <strain evidence="5 6">GW210010_S58</strain>
    </source>
</reference>
<dbReference type="InterPro" id="IPR018201">
    <property type="entry name" value="Ketoacyl_synth_AS"/>
</dbReference>
<protein>
    <submittedName>
        <fullName evidence="5">Beta-ketoacyl synthase N-terminal-like domain-containing protein</fullName>
    </submittedName>
</protein>
<sequence length="427" mass="44341">MSDAVRPDSVRHSRADGRARAIDIYIIGLGAVSPLGHGVPELWQALFRPPPAPARNAIAGFPDGDASWRHAYARPGELPSAPGEALGTFEKMALSAIEEACADCECMDDGLAALLDEDLIVGMAIGTAAGDSERAEARRLAGGLDRLADCNPYRVADDLPRRTGLPLSGPVLTIANACAASLYALTEAADLIRVGAADVMLVVGADLLSRVTQAGFQKMTALDPDRCRPFDTERNGTVLGEGAAALVLASAEVVARLPRSPYCRLLASGTSCDAFHPTAPQPQGRDIRGAVNRALTHAGLDARQIGLVVPHGTGTPINDRIEGEMLGETFGAAAAALQVMPIKAHLGHSAGASGAFSVLAAAKALASRRVPPVLYLRELDPMVPLCLHAEAADLRTTACDDPPRALVSAYGFGGNNLSVVLEGMCDG</sequence>
<comment type="caution">
    <text evidence="5">The sequence shown here is derived from an EMBL/GenBank/DDBJ whole genome shotgun (WGS) entry which is preliminary data.</text>
</comment>
<feature type="domain" description="Ketosynthase family 3 (KS3)" evidence="4">
    <location>
        <begin position="21"/>
        <end position="423"/>
    </location>
</feature>
<dbReference type="Pfam" id="PF02801">
    <property type="entry name" value="Ketoacyl-synt_C"/>
    <property type="match status" value="1"/>
</dbReference>
<keyword evidence="2 3" id="KW-0808">Transferase</keyword>
<dbReference type="Gene3D" id="3.40.47.10">
    <property type="match status" value="1"/>
</dbReference>
<dbReference type="PANTHER" id="PTHR11712:SF347">
    <property type="entry name" value="BETA KETOACYL-ACYL CARRIER PROTEIN SYNTHASE"/>
    <property type="match status" value="1"/>
</dbReference>
<dbReference type="InterPro" id="IPR000794">
    <property type="entry name" value="Beta-ketoacyl_synthase"/>
</dbReference>
<evidence type="ECO:0000313" key="6">
    <source>
        <dbReference type="Proteomes" id="UP001216674"/>
    </source>
</evidence>
<dbReference type="Pfam" id="PF00109">
    <property type="entry name" value="ketoacyl-synt"/>
    <property type="match status" value="1"/>
</dbReference>
<evidence type="ECO:0000256" key="1">
    <source>
        <dbReference type="ARBA" id="ARBA00008467"/>
    </source>
</evidence>
<dbReference type="InterPro" id="IPR020841">
    <property type="entry name" value="PKS_Beta-ketoAc_synthase_dom"/>
</dbReference>
<dbReference type="PANTHER" id="PTHR11712">
    <property type="entry name" value="POLYKETIDE SYNTHASE-RELATED"/>
    <property type="match status" value="1"/>
</dbReference>
<dbReference type="InterPro" id="IPR014031">
    <property type="entry name" value="Ketoacyl_synth_C"/>
</dbReference>
<dbReference type="InterPro" id="IPR016039">
    <property type="entry name" value="Thiolase-like"/>
</dbReference>
<evidence type="ECO:0000259" key="4">
    <source>
        <dbReference type="PROSITE" id="PS52004"/>
    </source>
</evidence>
<dbReference type="Proteomes" id="UP001216674">
    <property type="component" value="Unassembled WGS sequence"/>
</dbReference>
<evidence type="ECO:0000256" key="2">
    <source>
        <dbReference type="ARBA" id="ARBA00022679"/>
    </source>
</evidence>
<dbReference type="RefSeq" id="WP_276266151.1">
    <property type="nucleotide sequence ID" value="NZ_JARJLM010000351.1"/>
</dbReference>
<evidence type="ECO:0000256" key="3">
    <source>
        <dbReference type="RuleBase" id="RU003694"/>
    </source>
</evidence>
<name>A0ABT6ARS9_9BURK</name>
<dbReference type="InterPro" id="IPR014030">
    <property type="entry name" value="Ketoacyl_synth_N"/>
</dbReference>
<accession>A0ABT6ARS9</accession>
<dbReference type="PROSITE" id="PS52004">
    <property type="entry name" value="KS3_2"/>
    <property type="match status" value="1"/>
</dbReference>
<gene>
    <name evidence="5" type="ORF">P3W85_20620</name>
</gene>
<evidence type="ECO:0000313" key="5">
    <source>
        <dbReference type="EMBL" id="MDF3835340.1"/>
    </source>
</evidence>
<proteinExistence type="inferred from homology"/>
<dbReference type="SUPFAM" id="SSF53901">
    <property type="entry name" value="Thiolase-like"/>
    <property type="match status" value="1"/>
</dbReference>
<keyword evidence="6" id="KW-1185">Reference proteome</keyword>
<organism evidence="5 6">
    <name type="scientific">Cupriavidus basilensis</name>
    <dbReference type="NCBI Taxonomy" id="68895"/>
    <lineage>
        <taxon>Bacteria</taxon>
        <taxon>Pseudomonadati</taxon>
        <taxon>Pseudomonadota</taxon>
        <taxon>Betaproteobacteria</taxon>
        <taxon>Burkholderiales</taxon>
        <taxon>Burkholderiaceae</taxon>
        <taxon>Cupriavidus</taxon>
    </lineage>
</organism>
<comment type="similarity">
    <text evidence="1 3">Belongs to the thiolase-like superfamily. Beta-ketoacyl-ACP synthases family.</text>
</comment>
<dbReference type="EMBL" id="JARJLM010000351">
    <property type="protein sequence ID" value="MDF3835340.1"/>
    <property type="molecule type" value="Genomic_DNA"/>
</dbReference>
<dbReference type="SMART" id="SM00825">
    <property type="entry name" value="PKS_KS"/>
    <property type="match status" value="1"/>
</dbReference>